<evidence type="ECO:0000313" key="3">
    <source>
        <dbReference type="Proteomes" id="UP000472273"/>
    </source>
</evidence>
<keyword evidence="3" id="KW-1185">Reference proteome</keyword>
<dbReference type="OMA" id="DESCCTS"/>
<evidence type="ECO:0000313" key="2">
    <source>
        <dbReference type="Ensembl" id="ENSPTXP00000007126.1"/>
    </source>
</evidence>
<dbReference type="Pfam" id="PF26156">
    <property type="entry name" value="PARP4_MVP-ID"/>
    <property type="match status" value="1"/>
</dbReference>
<protein>
    <recommendedName>
        <fullName evidence="1">PARP4 MVP-ID C-terminal domain-containing protein</fullName>
    </recommendedName>
</protein>
<reference evidence="2" key="2">
    <citation type="submission" date="2025-09" db="UniProtKB">
        <authorList>
            <consortium name="Ensembl"/>
        </authorList>
    </citation>
    <scope>IDENTIFICATION</scope>
</reference>
<accession>A0A670Y5K6</accession>
<dbReference type="GO" id="GO:0003950">
    <property type="term" value="F:NAD+ poly-ADP-ribosyltransferase activity"/>
    <property type="evidence" value="ECO:0007669"/>
    <property type="project" value="InterPro"/>
</dbReference>
<dbReference type="PANTHER" id="PTHR46530">
    <property type="entry name" value="PROTEIN MONO-ADP-RIBOSYLTRANSFERASE PARP4"/>
    <property type="match status" value="1"/>
</dbReference>
<dbReference type="GO" id="GO:0005737">
    <property type="term" value="C:cytoplasm"/>
    <property type="evidence" value="ECO:0007669"/>
    <property type="project" value="TreeGrafter"/>
</dbReference>
<dbReference type="Proteomes" id="UP000472273">
    <property type="component" value="Unplaced"/>
</dbReference>
<organism evidence="2 3">
    <name type="scientific">Pseudonaja textilis</name>
    <name type="common">Eastern brown snake</name>
    <dbReference type="NCBI Taxonomy" id="8673"/>
    <lineage>
        <taxon>Eukaryota</taxon>
        <taxon>Metazoa</taxon>
        <taxon>Chordata</taxon>
        <taxon>Craniata</taxon>
        <taxon>Vertebrata</taxon>
        <taxon>Euteleostomi</taxon>
        <taxon>Lepidosauria</taxon>
        <taxon>Squamata</taxon>
        <taxon>Bifurcata</taxon>
        <taxon>Unidentata</taxon>
        <taxon>Episquamata</taxon>
        <taxon>Toxicofera</taxon>
        <taxon>Serpentes</taxon>
        <taxon>Colubroidea</taxon>
        <taxon>Elapidae</taxon>
        <taxon>Hydrophiinae</taxon>
        <taxon>Pseudonaja</taxon>
    </lineage>
</organism>
<evidence type="ECO:0000259" key="1">
    <source>
        <dbReference type="Pfam" id="PF26156"/>
    </source>
</evidence>
<reference evidence="2" key="1">
    <citation type="submission" date="2025-08" db="UniProtKB">
        <authorList>
            <consortium name="Ensembl"/>
        </authorList>
    </citation>
    <scope>IDENTIFICATION</scope>
</reference>
<dbReference type="AlphaFoldDB" id="A0A670Y5K6"/>
<name>A0A670Y5K6_PSETE</name>
<dbReference type="InterPro" id="IPR031273">
    <property type="entry name" value="PARP4"/>
</dbReference>
<dbReference type="GeneTree" id="ENSGT00940000160555"/>
<dbReference type="InterPro" id="IPR058904">
    <property type="entry name" value="PARP4_MVP-ID"/>
</dbReference>
<proteinExistence type="predicted"/>
<sequence length="149" mass="16885">MNLQDTVPRSLRAPLSSVDWPQLFKLQNQDGFWQLTPELGMLLDLDVHHLINVSLAKNGIQSLGTKGKEKLLQLIATLLVLQAIYFKQLEGLIFKSLMKLGDSPPSWVLNPVRKATEWANRTDREFAGICQRLQLGKHWDDATKKLLGI</sequence>
<dbReference type="Ensembl" id="ENSPTXT00000007369.1">
    <property type="protein sequence ID" value="ENSPTXP00000007126.1"/>
    <property type="gene ID" value="ENSPTXG00000005190.1"/>
</dbReference>
<dbReference type="PANTHER" id="PTHR46530:SF1">
    <property type="entry name" value="PROTEIN MONO-ADP-RIBOSYLTRANSFERASE PARP4"/>
    <property type="match status" value="1"/>
</dbReference>
<feature type="domain" description="PARP4 MVP-ID C-terminal" evidence="1">
    <location>
        <begin position="22"/>
        <end position="149"/>
    </location>
</feature>